<name>A0ABD7N7Q2_9ENTR</name>
<dbReference type="Pfam" id="PF15892">
    <property type="entry name" value="BNR_4"/>
    <property type="match status" value="1"/>
</dbReference>
<reference evidence="1 2" key="1">
    <citation type="submission" date="2018-07" db="EMBL/GenBank/DDBJ databases">
        <authorList>
            <consortium name="Pathogen Informatics"/>
        </authorList>
    </citation>
    <scope>NUCLEOTIDE SEQUENCE [LARGE SCALE GENOMIC DNA]</scope>
    <source>
        <strain evidence="1 2">4300STDY6636950</strain>
    </source>
</reference>
<keyword evidence="1" id="KW-0966">Cell projection</keyword>
<keyword evidence="1" id="KW-0282">Flagellum</keyword>
<dbReference type="EMBL" id="UFBM01000045">
    <property type="protein sequence ID" value="SSG05062.1"/>
    <property type="molecule type" value="Genomic_DNA"/>
</dbReference>
<keyword evidence="1" id="KW-0969">Cilium</keyword>
<organism evidence="1 2">
    <name type="scientific">Klebsiella quasipneumoniae</name>
    <dbReference type="NCBI Taxonomy" id="1463165"/>
    <lineage>
        <taxon>Bacteria</taxon>
        <taxon>Pseudomonadati</taxon>
        <taxon>Pseudomonadota</taxon>
        <taxon>Gammaproteobacteria</taxon>
        <taxon>Enterobacterales</taxon>
        <taxon>Enterobacteriaceae</taxon>
        <taxon>Klebsiella/Raoultella group</taxon>
        <taxon>Klebsiella</taxon>
        <taxon>Klebsiella pneumoniae complex</taxon>
    </lineage>
</organism>
<protein>
    <submittedName>
        <fullName evidence="1">Flagellar biosynthesis, cell-distal portion of basal-body rod</fullName>
    </submittedName>
</protein>
<dbReference type="Proteomes" id="UP000252079">
    <property type="component" value="Unassembled WGS sequence"/>
</dbReference>
<dbReference type="AlphaFoldDB" id="A0ABD7N7Q2"/>
<proteinExistence type="predicted"/>
<evidence type="ECO:0000313" key="1">
    <source>
        <dbReference type="EMBL" id="SSG05062.1"/>
    </source>
</evidence>
<sequence length="843" mass="92317">MAYVPPVGQTTDPDIFLDNVKRADRLVNGPEATVPDRGGVPLDSWRQMMAKNDEIRQNLIPLSRQYMTLEAAQADIANIPEGSTTYVRSPDGGSLADEYINNGGTLTATGRKMPSQLTVEYLSDGFYSVNASDIWQITPNLVIFSGGETGTYSDYDAYFLPCEPGDIVSYFGVINTATASQVNAWLIQCDGNKNYVSDIATHVSDGSGNGQGTVSGEATQTGYVYVRVKKSANPGWNIGFLEKRLVTTEDVGIAGGVAEYNTVKGIADNGETINYTGDSNFYTVGIVMLLNGGINTAAGTDWLAYYVPVKEGDEITMAGTYGSLQSGQQMAYFIQLDADKNFVKPLDIYVSEGSTDVQLTRSAVASQDGFMYVRVRRSLNNEAKPYSVTGFQRPYQLLQDVAKIRADVDDLMSGGVPGAAQTPFIGANLDVLPVKFGNMYNYNSAAFIQNNVVKAGGYIFICGNAQGQRPYVFKKSINGGAWSYFDLTNVDGNPLARPTADDSHNAYCMTVTKDGYIIISGNMHADPCRAVISDNPYDINSWSSITYSDNAEITYPRLTLLPNGKTRVFWREGSSQAGQYYTALFNDSAKVFEAKLKLIETDLLSNAYEQRIGVGLDNSLHLCWGYRIASSSADSNYGLFYAKSMDNGLTWTNADGTINYPLPLNEANCEKIADIAQSSGYVNQNGGAVDRDGKYHTCLWQHDSNNNTQIMHIWFDGTTWQIEQVTHFNFHIDTSGAYMDGSMNRPLIACTRYGKTYVFYRTNKGGMEGQVRVIDVTTPGSPVEFILARFNYGFLELSLNTDIILNDNNVMMLATRGAIGTAQGNSRYFYTAESAYLMTAALP</sequence>
<gene>
    <name evidence="1" type="ORF">SAMEA23995918_04567</name>
</gene>
<dbReference type="RefSeq" id="WP_169510585.1">
    <property type="nucleotide sequence ID" value="NZ_UFBM01000045.1"/>
</dbReference>
<accession>A0ABD7N7Q2</accession>
<comment type="caution">
    <text evidence="1">The sequence shown here is derived from an EMBL/GenBank/DDBJ whole genome shotgun (WGS) entry which is preliminary data.</text>
</comment>
<evidence type="ECO:0000313" key="2">
    <source>
        <dbReference type="Proteomes" id="UP000252079"/>
    </source>
</evidence>